<comment type="caution">
    <text evidence="2">The sequence shown here is derived from an EMBL/GenBank/DDBJ whole genome shotgun (WGS) entry which is preliminary data.</text>
</comment>
<dbReference type="SUPFAM" id="SSF54909">
    <property type="entry name" value="Dimeric alpha+beta barrel"/>
    <property type="match status" value="1"/>
</dbReference>
<organism evidence="2 3">
    <name type="scientific">Gemmiger gallinarum</name>
    <dbReference type="NCBI Taxonomy" id="2779354"/>
    <lineage>
        <taxon>Bacteria</taxon>
        <taxon>Bacillati</taxon>
        <taxon>Bacillota</taxon>
        <taxon>Clostridia</taxon>
        <taxon>Eubacteriales</taxon>
        <taxon>Gemmiger</taxon>
    </lineage>
</organism>
<dbReference type="Gene3D" id="3.30.70.920">
    <property type="match status" value="1"/>
</dbReference>
<name>A0ABR9QZD3_9FIRM</name>
<dbReference type="EMBL" id="JADCKC010000001">
    <property type="protein sequence ID" value="MBE5036206.1"/>
    <property type="molecule type" value="Genomic_DNA"/>
</dbReference>
<dbReference type="InterPro" id="IPR019888">
    <property type="entry name" value="Tscrpt_reg_AsnC-like"/>
</dbReference>
<gene>
    <name evidence="2" type="ORF">INF35_00090</name>
</gene>
<dbReference type="PANTHER" id="PTHR30154:SF34">
    <property type="entry name" value="TRANSCRIPTIONAL REGULATOR AZLB"/>
    <property type="match status" value="1"/>
</dbReference>
<accession>A0ABR9QZD3</accession>
<dbReference type="InterPro" id="IPR036388">
    <property type="entry name" value="WH-like_DNA-bd_sf"/>
</dbReference>
<evidence type="ECO:0000313" key="2">
    <source>
        <dbReference type="EMBL" id="MBE5036206.1"/>
    </source>
</evidence>
<dbReference type="Gene3D" id="1.10.10.10">
    <property type="entry name" value="Winged helix-like DNA-binding domain superfamily/Winged helix DNA-binding domain"/>
    <property type="match status" value="1"/>
</dbReference>
<evidence type="ECO:0000259" key="1">
    <source>
        <dbReference type="Pfam" id="PF01037"/>
    </source>
</evidence>
<dbReference type="InterPro" id="IPR036390">
    <property type="entry name" value="WH_DNA-bd_sf"/>
</dbReference>
<dbReference type="SUPFAM" id="SSF46785">
    <property type="entry name" value="Winged helix' DNA-binding domain"/>
    <property type="match status" value="1"/>
</dbReference>
<dbReference type="PANTHER" id="PTHR30154">
    <property type="entry name" value="LEUCINE-RESPONSIVE REGULATORY PROTEIN"/>
    <property type="match status" value="1"/>
</dbReference>
<dbReference type="SMART" id="SM00344">
    <property type="entry name" value="HTH_ASNC"/>
    <property type="match status" value="1"/>
</dbReference>
<reference evidence="2 3" key="1">
    <citation type="submission" date="2020-10" db="EMBL/GenBank/DDBJ databases">
        <title>ChiBAC.</title>
        <authorList>
            <person name="Zenner C."/>
            <person name="Hitch T.C.A."/>
            <person name="Clavel T."/>
        </authorList>
    </citation>
    <scope>NUCLEOTIDE SEQUENCE [LARGE SCALE GENOMIC DNA]</scope>
    <source>
        <strain evidence="2 3">DSM 109015</strain>
    </source>
</reference>
<evidence type="ECO:0000313" key="3">
    <source>
        <dbReference type="Proteomes" id="UP000768567"/>
    </source>
</evidence>
<sequence>MEELLHILEKNARLPLEDIAAMMDVPAAEAAALMDEATEKGYVRGYQALVDWEKAGVNQVEAVIELHVSPRKDRGFEEIAATIAAFEEVDGVMLMSGGYDLLVTIKGSSFQQIALFVAMRLSPLDDVLSTATSFVLRPYKRGGILFQDEEIDERECTVL</sequence>
<keyword evidence="3" id="KW-1185">Reference proteome</keyword>
<dbReference type="RefSeq" id="WP_193500483.1">
    <property type="nucleotide sequence ID" value="NZ_JADCKC010000001.1"/>
</dbReference>
<protein>
    <submittedName>
        <fullName evidence="2">Lrp/AsnC family transcriptional regulator</fullName>
    </submittedName>
</protein>
<dbReference type="Proteomes" id="UP000768567">
    <property type="component" value="Unassembled WGS sequence"/>
</dbReference>
<proteinExistence type="predicted"/>
<dbReference type="InterPro" id="IPR019887">
    <property type="entry name" value="Tscrpt_reg_AsnC/Lrp_C"/>
</dbReference>
<dbReference type="InterPro" id="IPR011008">
    <property type="entry name" value="Dimeric_a/b-barrel"/>
</dbReference>
<dbReference type="Pfam" id="PF01037">
    <property type="entry name" value="AsnC_trans_reg"/>
    <property type="match status" value="1"/>
</dbReference>
<feature type="domain" description="Transcription regulator AsnC/Lrp ligand binding" evidence="1">
    <location>
        <begin position="64"/>
        <end position="137"/>
    </location>
</feature>